<dbReference type="Pfam" id="PF01551">
    <property type="entry name" value="Peptidase_M23"/>
    <property type="match status" value="1"/>
</dbReference>
<sequence>MFRNFLLIFLLFAAVQAAQYPKTFDTMGTPLYKASKELQYFSDSKVLSGKVKKYIQDSQNLLREGMNVDKSDVRQKKLEYLKKLRNLQKEYDYIVHLIRVEITKSIRDNDIEKFISLTSHEVDGLLSPRALREQSIKYYQKHKYKKQNHYLEKIIKEENLLERSSEEFFNQTESSQLSSHTINKKSSKNVFASVKKTKKYTDIFFTNKNLYDVTLQVKSKNKNIKAVKYKEDLFVLGADSTVRYARYYFKAPFAQYAVSYRWILGSKDARHDNNYLYRLPYAIGQSHMVSQGFNGKSTHKGHSQYAVDFMMDVGTKIYAARGGVVVKTKDNSDKHGFAKAFAKYGNYVTILHSDGTFGTYYHLKKRGVLVHTGEKVERGYPLGYSGNTGYTSGPHLHFAVFKATDKLKTRSLPIRFISTQGIVTNPKVGTYYRAK</sequence>
<dbReference type="Proteomes" id="UP000593580">
    <property type="component" value="Chromosome"/>
</dbReference>
<organism evidence="3 4">
    <name type="scientific">Sulfurimonas paralvinellae</name>
    <dbReference type="NCBI Taxonomy" id="317658"/>
    <lineage>
        <taxon>Bacteria</taxon>
        <taxon>Pseudomonadati</taxon>
        <taxon>Campylobacterota</taxon>
        <taxon>Epsilonproteobacteria</taxon>
        <taxon>Campylobacterales</taxon>
        <taxon>Sulfurimonadaceae</taxon>
        <taxon>Sulfurimonas</taxon>
    </lineage>
</organism>
<reference evidence="3 4" key="1">
    <citation type="submission" date="2019-07" db="EMBL/GenBank/DDBJ databases">
        <title>Sulfurimonas paralvinellae sp. nov., a novel mesophilic, hydrogen- and sulfur-oxidizing chemolithoautotroph within the Epsilonproteo- bacteria isolated from a deep-sea hydrothermal vent polychaete nest, reclassification of Thiomicrospira denitrificans as Sulfurimonas denitrificans comb. nov. and emended description of the genus Sulfurimonas.</title>
        <authorList>
            <person name="Wang S."/>
            <person name="Jiang L."/>
            <person name="Shao Z."/>
        </authorList>
    </citation>
    <scope>NUCLEOTIDE SEQUENCE [LARGE SCALE GENOMIC DNA]</scope>
    <source>
        <strain evidence="3 4">GO25</strain>
    </source>
</reference>
<dbReference type="PANTHER" id="PTHR21666">
    <property type="entry name" value="PEPTIDASE-RELATED"/>
    <property type="match status" value="1"/>
</dbReference>
<dbReference type="Gene3D" id="2.70.70.10">
    <property type="entry name" value="Glucose Permease (Domain IIA)"/>
    <property type="match status" value="1"/>
</dbReference>
<feature type="chain" id="PRO_5032575949" evidence="1">
    <location>
        <begin position="18"/>
        <end position="435"/>
    </location>
</feature>
<feature type="domain" description="M23ase beta-sheet core" evidence="2">
    <location>
        <begin position="304"/>
        <end position="405"/>
    </location>
</feature>
<keyword evidence="4" id="KW-1185">Reference proteome</keyword>
<accession>A0A7M1B833</accession>
<protein>
    <submittedName>
        <fullName evidence="3">M23 family metallopeptidase</fullName>
    </submittedName>
</protein>
<dbReference type="InterPro" id="IPR011055">
    <property type="entry name" value="Dup_hybrid_motif"/>
</dbReference>
<dbReference type="RefSeq" id="WP_193109896.1">
    <property type="nucleotide sequence ID" value="NZ_CP041406.1"/>
</dbReference>
<dbReference type="PANTHER" id="PTHR21666:SF294">
    <property type="entry name" value="PEPTIDASE M23"/>
    <property type="match status" value="1"/>
</dbReference>
<evidence type="ECO:0000313" key="3">
    <source>
        <dbReference type="EMBL" id="QOP45897.1"/>
    </source>
</evidence>
<feature type="signal peptide" evidence="1">
    <location>
        <begin position="1"/>
        <end position="17"/>
    </location>
</feature>
<gene>
    <name evidence="3" type="ORF">FM071_06170</name>
</gene>
<evidence type="ECO:0000256" key="1">
    <source>
        <dbReference type="SAM" id="SignalP"/>
    </source>
</evidence>
<dbReference type="CDD" id="cd12797">
    <property type="entry name" value="M23_peptidase"/>
    <property type="match status" value="1"/>
</dbReference>
<dbReference type="EMBL" id="CP041406">
    <property type="protein sequence ID" value="QOP45897.1"/>
    <property type="molecule type" value="Genomic_DNA"/>
</dbReference>
<dbReference type="KEGG" id="spal:FM071_06170"/>
<dbReference type="AlphaFoldDB" id="A0A7M1B833"/>
<dbReference type="InterPro" id="IPR016047">
    <property type="entry name" value="M23ase_b-sheet_dom"/>
</dbReference>
<dbReference type="InterPro" id="IPR050570">
    <property type="entry name" value="Cell_wall_metabolism_enzyme"/>
</dbReference>
<dbReference type="SUPFAM" id="SSF51261">
    <property type="entry name" value="Duplicated hybrid motif"/>
    <property type="match status" value="1"/>
</dbReference>
<proteinExistence type="predicted"/>
<evidence type="ECO:0000313" key="4">
    <source>
        <dbReference type="Proteomes" id="UP000593580"/>
    </source>
</evidence>
<evidence type="ECO:0000259" key="2">
    <source>
        <dbReference type="Pfam" id="PF01551"/>
    </source>
</evidence>
<keyword evidence="1" id="KW-0732">Signal</keyword>
<name>A0A7M1B833_9BACT</name>
<dbReference type="GO" id="GO:0004222">
    <property type="term" value="F:metalloendopeptidase activity"/>
    <property type="evidence" value="ECO:0007669"/>
    <property type="project" value="TreeGrafter"/>
</dbReference>